<feature type="non-terminal residue" evidence="3">
    <location>
        <position position="305"/>
    </location>
</feature>
<dbReference type="PANTHER" id="PTHR13280:SF17">
    <property type="entry name" value="KRUEPPEL TARGET AT 95D, ISOFORM A"/>
    <property type="match status" value="1"/>
</dbReference>
<feature type="domain" description="Phosphofurin acidic cluster sorting protein 1/2 C-terminal" evidence="2">
    <location>
        <begin position="210"/>
        <end position="274"/>
    </location>
</feature>
<feature type="domain" description="Phosphofurin acidic cluster sorting protein 1/2 C-terminal" evidence="2">
    <location>
        <begin position="9"/>
        <end position="209"/>
    </location>
</feature>
<keyword evidence="4" id="KW-1185">Reference proteome</keyword>
<dbReference type="Pfam" id="PF10254">
    <property type="entry name" value="Pacs-1"/>
    <property type="match status" value="2"/>
</dbReference>
<organism evidence="3 4">
    <name type="scientific">Brachionus calyciflorus</name>
    <dbReference type="NCBI Taxonomy" id="104777"/>
    <lineage>
        <taxon>Eukaryota</taxon>
        <taxon>Metazoa</taxon>
        <taxon>Spiralia</taxon>
        <taxon>Gnathifera</taxon>
        <taxon>Rotifera</taxon>
        <taxon>Eurotatoria</taxon>
        <taxon>Monogononta</taxon>
        <taxon>Pseudotrocha</taxon>
        <taxon>Ploima</taxon>
        <taxon>Brachionidae</taxon>
        <taxon>Brachionus</taxon>
    </lineage>
</organism>
<proteinExistence type="predicted"/>
<dbReference type="Proteomes" id="UP000663879">
    <property type="component" value="Unassembled WGS sequence"/>
</dbReference>
<evidence type="ECO:0000313" key="3">
    <source>
        <dbReference type="EMBL" id="CAF1044887.1"/>
    </source>
</evidence>
<dbReference type="EMBL" id="CAJNOC010005181">
    <property type="protein sequence ID" value="CAF1044887.1"/>
    <property type="molecule type" value="Genomic_DNA"/>
</dbReference>
<dbReference type="GO" id="GO:0072659">
    <property type="term" value="P:protein localization to plasma membrane"/>
    <property type="evidence" value="ECO:0007669"/>
    <property type="project" value="TreeGrafter"/>
</dbReference>
<comment type="caution">
    <text evidence="3">The sequence shown here is derived from an EMBL/GenBank/DDBJ whole genome shotgun (WGS) entry which is preliminary data.</text>
</comment>
<feature type="compositionally biased region" description="Polar residues" evidence="1">
    <location>
        <begin position="54"/>
        <end position="72"/>
    </location>
</feature>
<evidence type="ECO:0000259" key="2">
    <source>
        <dbReference type="Pfam" id="PF10254"/>
    </source>
</evidence>
<gene>
    <name evidence="3" type="ORF">OXX778_LOCUS18533</name>
</gene>
<feature type="compositionally biased region" description="Polar residues" evidence="1">
    <location>
        <begin position="87"/>
        <end position="104"/>
    </location>
</feature>
<feature type="region of interest" description="Disordered" evidence="1">
    <location>
        <begin position="48"/>
        <end position="104"/>
    </location>
</feature>
<feature type="compositionally biased region" description="Low complexity" evidence="1">
    <location>
        <begin position="73"/>
        <end position="86"/>
    </location>
</feature>
<dbReference type="OrthoDB" id="28829at2759"/>
<sequence length="305" mass="34965">SLKESNFSESIVQIPIGEVMLHSENESLNGKLIPFISYVSINQNEDETNNQQNLGQNKTNTLPSSSSVPQFMNLNSNSQQLINNFNRPSSKYSPPNSPLSSQDSNDLFYNLQIDYWLNNNNLNEHGPNGHNGITNGVVNQEHFINENSHSHNNKSTLKASFKNITIHNQFHDRNHSLTLSYCIKDKRPKNNRFNKKSKNIETKNEIIEGSKEKKQKTMRLSKKGKEESKKEIVKCLDKIICTPRNQLRPINVYIDDVEYLNIKFVEVSSQWQGKAIYISIIDLSDNLRLEKSSELPLFLRSTKNG</sequence>
<evidence type="ECO:0000256" key="1">
    <source>
        <dbReference type="SAM" id="MobiDB-lite"/>
    </source>
</evidence>
<feature type="non-terminal residue" evidence="3">
    <location>
        <position position="1"/>
    </location>
</feature>
<accession>A0A814K041</accession>
<name>A0A814K041_9BILA</name>
<reference evidence="3" key="1">
    <citation type="submission" date="2021-02" db="EMBL/GenBank/DDBJ databases">
        <authorList>
            <person name="Nowell W R."/>
        </authorList>
    </citation>
    <scope>NUCLEOTIDE SEQUENCE</scope>
    <source>
        <strain evidence="3">Ploen Becks lab</strain>
    </source>
</reference>
<protein>
    <recommendedName>
        <fullName evidence="2">Phosphofurin acidic cluster sorting protein 1/2 C-terminal domain-containing protein</fullName>
    </recommendedName>
</protein>
<dbReference type="PANTHER" id="PTHR13280">
    <property type="entry name" value="PHOSPHOFURIN ACIDIC CLUSTER SORTING PROTEIN"/>
    <property type="match status" value="1"/>
</dbReference>
<evidence type="ECO:0000313" key="4">
    <source>
        <dbReference type="Proteomes" id="UP000663879"/>
    </source>
</evidence>
<dbReference type="InterPro" id="IPR019381">
    <property type="entry name" value="PACS1/2_C"/>
</dbReference>
<dbReference type="AlphaFoldDB" id="A0A814K041"/>